<keyword evidence="2" id="KW-1185">Reference proteome</keyword>
<evidence type="ECO:0000313" key="2">
    <source>
        <dbReference type="Proteomes" id="UP001280121"/>
    </source>
</evidence>
<comment type="caution">
    <text evidence="1">The sequence shown here is derived from an EMBL/GenBank/DDBJ whole genome shotgun (WGS) entry which is preliminary data.</text>
</comment>
<dbReference type="AlphaFoldDB" id="A0AAE0CQ28"/>
<proteinExistence type="predicted"/>
<organism evidence="1 2">
    <name type="scientific">Dipteronia dyeriana</name>
    <dbReference type="NCBI Taxonomy" id="168575"/>
    <lineage>
        <taxon>Eukaryota</taxon>
        <taxon>Viridiplantae</taxon>
        <taxon>Streptophyta</taxon>
        <taxon>Embryophyta</taxon>
        <taxon>Tracheophyta</taxon>
        <taxon>Spermatophyta</taxon>
        <taxon>Magnoliopsida</taxon>
        <taxon>eudicotyledons</taxon>
        <taxon>Gunneridae</taxon>
        <taxon>Pentapetalae</taxon>
        <taxon>rosids</taxon>
        <taxon>malvids</taxon>
        <taxon>Sapindales</taxon>
        <taxon>Sapindaceae</taxon>
        <taxon>Hippocastanoideae</taxon>
        <taxon>Acereae</taxon>
        <taxon>Dipteronia</taxon>
    </lineage>
</organism>
<accession>A0AAE0CQ28</accession>
<protein>
    <submittedName>
        <fullName evidence="1">Uncharacterized protein</fullName>
    </submittedName>
</protein>
<sequence>MEEYRRKIMRRIQKRHDHCIKWETILPHVIHKRLRVFKKEARHIISICAGEDVLK</sequence>
<dbReference type="Proteomes" id="UP001280121">
    <property type="component" value="Unassembled WGS sequence"/>
</dbReference>
<reference evidence="1" key="1">
    <citation type="journal article" date="2023" name="Plant J.">
        <title>Genome sequences and population genomics provide insights into the demographic history, inbreeding, and mutation load of two 'living fossil' tree species of Dipteronia.</title>
        <authorList>
            <person name="Feng Y."/>
            <person name="Comes H.P."/>
            <person name="Chen J."/>
            <person name="Zhu S."/>
            <person name="Lu R."/>
            <person name="Zhang X."/>
            <person name="Li P."/>
            <person name="Qiu J."/>
            <person name="Olsen K.M."/>
            <person name="Qiu Y."/>
        </authorList>
    </citation>
    <scope>NUCLEOTIDE SEQUENCE</scope>
    <source>
        <strain evidence="1">KIB01</strain>
    </source>
</reference>
<evidence type="ECO:0000313" key="1">
    <source>
        <dbReference type="EMBL" id="KAK2659380.1"/>
    </source>
</evidence>
<dbReference type="EMBL" id="JANJYI010000002">
    <property type="protein sequence ID" value="KAK2659380.1"/>
    <property type="molecule type" value="Genomic_DNA"/>
</dbReference>
<gene>
    <name evidence="1" type="ORF">Ddye_005913</name>
</gene>
<name>A0AAE0CQ28_9ROSI</name>